<sequence>MAQRAILLSSRSLNGREFPQSILKFLTATEDEAKQYLMDCIDNDIKENMNLNEIANNLNIFNVKENSFCMTQNDPDYLSQDVLTSGVRKIAGRNGYVVDIVEMENVGEKCYLFRKIKRYI</sequence>
<protein>
    <submittedName>
        <fullName evidence="1">Uncharacterized protein</fullName>
    </submittedName>
</protein>
<name>A0A173SPQ5_ANAHA</name>
<evidence type="ECO:0000313" key="2">
    <source>
        <dbReference type="Proteomes" id="UP000095553"/>
    </source>
</evidence>
<organism evidence="1 2">
    <name type="scientific">Anaerostipes hadrus</name>
    <dbReference type="NCBI Taxonomy" id="649756"/>
    <lineage>
        <taxon>Bacteria</taxon>
        <taxon>Bacillati</taxon>
        <taxon>Bacillota</taxon>
        <taxon>Clostridia</taxon>
        <taxon>Lachnospirales</taxon>
        <taxon>Lachnospiraceae</taxon>
        <taxon>Anaerostipes</taxon>
    </lineage>
</organism>
<gene>
    <name evidence="1" type="ORF">ERS852571_01430</name>
</gene>
<dbReference type="Proteomes" id="UP000095553">
    <property type="component" value="Unassembled WGS sequence"/>
</dbReference>
<reference evidence="1 2" key="1">
    <citation type="submission" date="2015-09" db="EMBL/GenBank/DDBJ databases">
        <authorList>
            <consortium name="Pathogen Informatics"/>
        </authorList>
    </citation>
    <scope>NUCLEOTIDE SEQUENCE [LARGE SCALE GENOMIC DNA]</scope>
    <source>
        <strain evidence="1 2">2789STDY5834959</strain>
    </source>
</reference>
<dbReference type="EMBL" id="CYXY01000007">
    <property type="protein sequence ID" value="CUM92694.1"/>
    <property type="molecule type" value="Genomic_DNA"/>
</dbReference>
<proteinExistence type="predicted"/>
<accession>A0A173SPQ5</accession>
<dbReference type="AlphaFoldDB" id="A0A173SPQ5"/>
<evidence type="ECO:0000313" key="1">
    <source>
        <dbReference type="EMBL" id="CUM92694.1"/>
    </source>
</evidence>
<dbReference type="RefSeq" id="WP_055072784.1">
    <property type="nucleotide sequence ID" value="NZ_CYXY01000007.1"/>
</dbReference>